<dbReference type="Gene3D" id="3.90.420.10">
    <property type="entry name" value="Oxidoreductase, molybdopterin-binding domain"/>
    <property type="match status" value="1"/>
</dbReference>
<keyword evidence="2" id="KW-0472">Membrane</keyword>
<dbReference type="InterPro" id="IPR036374">
    <property type="entry name" value="OxRdtase_Mopterin-bd_sf"/>
</dbReference>
<dbReference type="PANTHER" id="PTHR19372">
    <property type="entry name" value="SULFITE REDUCTASE"/>
    <property type="match status" value="1"/>
</dbReference>
<reference evidence="4 5" key="1">
    <citation type="submission" date="2023-07" db="EMBL/GenBank/DDBJ databases">
        <title>Comparative genomics of wheat-associated soil bacteria to identify genetic determinants of phenazine resistance.</title>
        <authorList>
            <person name="Mouncey N."/>
        </authorList>
    </citation>
    <scope>NUCLEOTIDE SEQUENCE [LARGE SCALE GENOMIC DNA]</scope>
    <source>
        <strain evidence="4 5">V3I3</strain>
    </source>
</reference>
<dbReference type="SUPFAM" id="SSF81296">
    <property type="entry name" value="E set domains"/>
    <property type="match status" value="1"/>
</dbReference>
<feature type="transmembrane region" description="Helical" evidence="2">
    <location>
        <begin position="136"/>
        <end position="154"/>
    </location>
</feature>
<dbReference type="SUPFAM" id="SSF56524">
    <property type="entry name" value="Oxidoreductase molybdopterin-binding domain"/>
    <property type="match status" value="1"/>
</dbReference>
<dbReference type="InterPro" id="IPR000572">
    <property type="entry name" value="OxRdtase_Mopterin-bd_dom"/>
</dbReference>
<dbReference type="Pfam" id="PF00174">
    <property type="entry name" value="Oxidored_molyb"/>
    <property type="match status" value="1"/>
</dbReference>
<sequence>MILAPTGDIEERADAPCSAFPRGILGPHPGVRAYAVRMHETRRRTRRWLLPSAAGVASVAFGAGVGQLAAAVLAPAASPFVVVGASLIDLAPPWAKDAAIALFGTADKAALLIGIGLVLLALAGAAGVLEVRRPPLGRVLIGLFGVVGAVAASTRANASMLSPAPSAIAAIAGVLALMFLVRRLPAADAPADETPPVTDAASDRPPGGVDRRRFLAWAGGATALGVLAALGGSALQAGARAVTAVREAITLPKPTTTAAVPAGAELGIDGLAPVVTPNGEFYRIDTALAVPAVDPGTWSLRIHGMVDREVTLTWDELLALPLAESITTLACVSNEVGGGLIGNAVWLGYPIRELLARAGPAADADMVLSRSADGFTAGTPIDALTDDRDSILAVGMNGEPLPVEHGFPVRMVVPGLYGYVSATKWVVDLEVTRFDEASAYWTDRGWSERGPVKLSSRIDVPRSGQSLAAGPIVVAGVAWHQHVGVKGVEVQVDDGQWQDATLATAISDDTWVQWRFEWDATSGDHTLRVRATGADGDVQTSKRQGVVPDGATGLHERTVSVD</sequence>
<feature type="transmembrane region" description="Helical" evidence="2">
    <location>
        <begin position="214"/>
        <end position="235"/>
    </location>
</feature>
<proteinExistence type="predicted"/>
<feature type="transmembrane region" description="Helical" evidence="2">
    <location>
        <begin position="48"/>
        <end position="74"/>
    </location>
</feature>
<evidence type="ECO:0000313" key="4">
    <source>
        <dbReference type="EMBL" id="MDQ0893595.1"/>
    </source>
</evidence>
<protein>
    <submittedName>
        <fullName evidence="4">DMSO/TMAO reductase YedYZ molybdopterin-dependent catalytic subunit</fullName>
    </submittedName>
</protein>
<dbReference type="InterPro" id="IPR014756">
    <property type="entry name" value="Ig_E-set"/>
</dbReference>
<dbReference type="EMBL" id="JAUSYY010000001">
    <property type="protein sequence ID" value="MDQ0893595.1"/>
    <property type="molecule type" value="Genomic_DNA"/>
</dbReference>
<accession>A0ABU0R6A1</accession>
<comment type="caution">
    <text evidence="4">The sequence shown here is derived from an EMBL/GenBank/DDBJ whole genome shotgun (WGS) entry which is preliminary data.</text>
</comment>
<evidence type="ECO:0000256" key="1">
    <source>
        <dbReference type="SAM" id="MobiDB-lite"/>
    </source>
</evidence>
<name>A0ABU0R6A1_9MICO</name>
<dbReference type="PANTHER" id="PTHR19372:SF7">
    <property type="entry name" value="SULFITE OXIDASE, MITOCHONDRIAL"/>
    <property type="match status" value="1"/>
</dbReference>
<organism evidence="4 5">
    <name type="scientific">Agromyces ramosus</name>
    <dbReference type="NCBI Taxonomy" id="33879"/>
    <lineage>
        <taxon>Bacteria</taxon>
        <taxon>Bacillati</taxon>
        <taxon>Actinomycetota</taxon>
        <taxon>Actinomycetes</taxon>
        <taxon>Micrococcales</taxon>
        <taxon>Microbacteriaceae</taxon>
        <taxon>Agromyces</taxon>
    </lineage>
</organism>
<evidence type="ECO:0000313" key="5">
    <source>
        <dbReference type="Proteomes" id="UP001239083"/>
    </source>
</evidence>
<evidence type="ECO:0000259" key="3">
    <source>
        <dbReference type="Pfam" id="PF00174"/>
    </source>
</evidence>
<feature type="domain" description="Oxidoreductase molybdopterin-binding" evidence="3">
    <location>
        <begin position="288"/>
        <end position="438"/>
    </location>
</feature>
<keyword evidence="2" id="KW-0812">Transmembrane</keyword>
<dbReference type="Gene3D" id="2.60.40.650">
    <property type="match status" value="1"/>
</dbReference>
<evidence type="ECO:0000256" key="2">
    <source>
        <dbReference type="SAM" id="Phobius"/>
    </source>
</evidence>
<dbReference type="Proteomes" id="UP001239083">
    <property type="component" value="Unassembled WGS sequence"/>
</dbReference>
<keyword evidence="2" id="KW-1133">Transmembrane helix</keyword>
<dbReference type="Pfam" id="PF17957">
    <property type="entry name" value="Big_7"/>
    <property type="match status" value="1"/>
</dbReference>
<keyword evidence="5" id="KW-1185">Reference proteome</keyword>
<feature type="transmembrane region" description="Helical" evidence="2">
    <location>
        <begin position="160"/>
        <end position="181"/>
    </location>
</feature>
<feature type="transmembrane region" description="Helical" evidence="2">
    <location>
        <begin position="109"/>
        <end position="129"/>
    </location>
</feature>
<gene>
    <name evidence="4" type="ORF">QFZ26_001150</name>
</gene>
<feature type="region of interest" description="Disordered" evidence="1">
    <location>
        <begin position="536"/>
        <end position="562"/>
    </location>
</feature>